<protein>
    <submittedName>
        <fullName evidence="1">Uncharacterized protein</fullName>
    </submittedName>
</protein>
<dbReference type="PANTHER" id="PTHR42052:SF1">
    <property type="entry name" value="ABM DOMAIN-CONTAINING PROTEIN"/>
    <property type="match status" value="1"/>
</dbReference>
<dbReference type="EMBL" id="MU151193">
    <property type="protein sequence ID" value="KAF9447590.1"/>
    <property type="molecule type" value="Genomic_DNA"/>
</dbReference>
<keyword evidence="2" id="KW-1185">Reference proteome</keyword>
<evidence type="ECO:0000313" key="2">
    <source>
        <dbReference type="Proteomes" id="UP000807342"/>
    </source>
</evidence>
<proteinExistence type="predicted"/>
<organism evidence="1 2">
    <name type="scientific">Macrolepiota fuliginosa MF-IS2</name>
    <dbReference type="NCBI Taxonomy" id="1400762"/>
    <lineage>
        <taxon>Eukaryota</taxon>
        <taxon>Fungi</taxon>
        <taxon>Dikarya</taxon>
        <taxon>Basidiomycota</taxon>
        <taxon>Agaricomycotina</taxon>
        <taxon>Agaricomycetes</taxon>
        <taxon>Agaricomycetidae</taxon>
        <taxon>Agaricales</taxon>
        <taxon>Agaricineae</taxon>
        <taxon>Agaricaceae</taxon>
        <taxon>Macrolepiota</taxon>
    </lineage>
</organism>
<name>A0A9P5XDK4_9AGAR</name>
<comment type="caution">
    <text evidence="1">The sequence shown here is derived from an EMBL/GenBank/DDBJ whole genome shotgun (WGS) entry which is preliminary data.</text>
</comment>
<dbReference type="AlphaFoldDB" id="A0A9P5XDK4"/>
<dbReference type="OrthoDB" id="3542212at2759"/>
<gene>
    <name evidence="1" type="ORF">P691DRAFT_802172</name>
</gene>
<sequence>MSNPFHSVTEFAFLNLIPPTTLQNRKLIEGFLNAAEAQSSWSGYPLHFFFSSNNPRPHEEASPSGDRNTGEVPVSTMIYIVSGWASAQAHNEWIASPKNQEILKFFGDAGMMSVGGVVHLDINFAGLSFEECDAVVWRKIGSGGGGVSQAVQEVGSGDDGSAQDARLLWSHRGRAVDDGVEDEYELCAYSEGGLRDSGEGYTVMCKWKLE</sequence>
<accession>A0A9P5XDK4</accession>
<dbReference type="Proteomes" id="UP000807342">
    <property type="component" value="Unassembled WGS sequence"/>
</dbReference>
<dbReference type="PANTHER" id="PTHR42052">
    <property type="entry name" value="ABM DOMAIN-CONTAINING PROTEIN"/>
    <property type="match status" value="1"/>
</dbReference>
<reference evidence="1" key="1">
    <citation type="submission" date="2020-11" db="EMBL/GenBank/DDBJ databases">
        <authorList>
            <consortium name="DOE Joint Genome Institute"/>
            <person name="Ahrendt S."/>
            <person name="Riley R."/>
            <person name="Andreopoulos W."/>
            <person name="Labutti K."/>
            <person name="Pangilinan J."/>
            <person name="Ruiz-Duenas F.J."/>
            <person name="Barrasa J.M."/>
            <person name="Sanchez-Garcia M."/>
            <person name="Camarero S."/>
            <person name="Miyauchi S."/>
            <person name="Serrano A."/>
            <person name="Linde D."/>
            <person name="Babiker R."/>
            <person name="Drula E."/>
            <person name="Ayuso-Fernandez I."/>
            <person name="Pacheco R."/>
            <person name="Padilla G."/>
            <person name="Ferreira P."/>
            <person name="Barriuso J."/>
            <person name="Kellner H."/>
            <person name="Castanera R."/>
            <person name="Alfaro M."/>
            <person name="Ramirez L."/>
            <person name="Pisabarro A.G."/>
            <person name="Kuo A."/>
            <person name="Tritt A."/>
            <person name="Lipzen A."/>
            <person name="He G."/>
            <person name="Yan M."/>
            <person name="Ng V."/>
            <person name="Cullen D."/>
            <person name="Martin F."/>
            <person name="Rosso M.-N."/>
            <person name="Henrissat B."/>
            <person name="Hibbett D."/>
            <person name="Martinez A.T."/>
            <person name="Grigoriev I.V."/>
        </authorList>
    </citation>
    <scope>NUCLEOTIDE SEQUENCE</scope>
    <source>
        <strain evidence="1">MF-IS2</strain>
    </source>
</reference>
<evidence type="ECO:0000313" key="1">
    <source>
        <dbReference type="EMBL" id="KAF9447590.1"/>
    </source>
</evidence>